<dbReference type="OrthoDB" id="9812065at2"/>
<dbReference type="PANTHER" id="PTHR10587:SF133">
    <property type="entry name" value="CHITIN DEACETYLASE 1-RELATED"/>
    <property type="match status" value="1"/>
</dbReference>
<dbReference type="Proteomes" id="UP000276349">
    <property type="component" value="Unassembled WGS sequence"/>
</dbReference>
<dbReference type="Pfam" id="PF01522">
    <property type="entry name" value="Polysacc_deac_1"/>
    <property type="match status" value="1"/>
</dbReference>
<dbReference type="InterPro" id="IPR011330">
    <property type="entry name" value="Glyco_hydro/deAcase_b/a-brl"/>
</dbReference>
<dbReference type="InterPro" id="IPR050248">
    <property type="entry name" value="Polysacc_deacetylase_ArnD"/>
</dbReference>
<feature type="domain" description="NodB homology" evidence="3">
    <location>
        <begin position="37"/>
        <end position="211"/>
    </location>
</feature>
<dbReference type="GO" id="GO:0005975">
    <property type="term" value="P:carbohydrate metabolic process"/>
    <property type="evidence" value="ECO:0007669"/>
    <property type="project" value="InterPro"/>
</dbReference>
<sequence>MPTIRIPMSFLNPILDEKYRTNDTSSNTIIKTTHKGKRVALTFDDGPHEKVTKQILQTLEKYDAKATFFMVGHRVENNASLVREVLANGHEIGNHSWNHSNLTTLTPKQVLSQYNSTNDVIYEATGQYPTVFRPPYGARNKCVNDLVSVPIVLWSIDTLDWKYRDANKILPMVKQKMHNNAIILMHDIHQSTADGLDSVLAYLQDEGYEFVTVSEILNYQTSK</sequence>
<accession>A0A3S0J198</accession>
<protein>
    <recommendedName>
        <fullName evidence="3">NodB homology domain-containing protein</fullName>
    </recommendedName>
</protein>
<proteinExistence type="predicted"/>
<dbReference type="PROSITE" id="PS51677">
    <property type="entry name" value="NODB"/>
    <property type="match status" value="1"/>
</dbReference>
<dbReference type="Gene3D" id="3.20.20.370">
    <property type="entry name" value="Glycoside hydrolase/deacetylase"/>
    <property type="match status" value="1"/>
</dbReference>
<dbReference type="CDD" id="cd10954">
    <property type="entry name" value="CE4_CtAXE_like"/>
    <property type="match status" value="1"/>
</dbReference>
<dbReference type="InterPro" id="IPR002509">
    <property type="entry name" value="NODB_dom"/>
</dbReference>
<comment type="caution">
    <text evidence="4">The sequence shown here is derived from an EMBL/GenBank/DDBJ whole genome shotgun (WGS) entry which is preliminary data.</text>
</comment>
<dbReference type="SUPFAM" id="SSF88713">
    <property type="entry name" value="Glycoside hydrolase/deacetylase"/>
    <property type="match status" value="1"/>
</dbReference>
<dbReference type="PANTHER" id="PTHR10587">
    <property type="entry name" value="GLYCOSYL TRANSFERASE-RELATED"/>
    <property type="match status" value="1"/>
</dbReference>
<keyword evidence="2" id="KW-0378">Hydrolase</keyword>
<name>A0A3S0J198_9BACI</name>
<evidence type="ECO:0000256" key="2">
    <source>
        <dbReference type="ARBA" id="ARBA00022801"/>
    </source>
</evidence>
<dbReference type="EMBL" id="RXNR01000039">
    <property type="protein sequence ID" value="RTQ91639.1"/>
    <property type="molecule type" value="Genomic_DNA"/>
</dbReference>
<reference evidence="4 5" key="1">
    <citation type="submission" date="2018-12" db="EMBL/GenBank/DDBJ databases">
        <authorList>
            <person name="Yu L."/>
        </authorList>
    </citation>
    <scope>NUCLEOTIDE SEQUENCE [LARGE SCALE GENOMIC DNA]</scope>
    <source>
        <strain evidence="4 5">S5H2222</strain>
    </source>
</reference>
<evidence type="ECO:0000259" key="3">
    <source>
        <dbReference type="PROSITE" id="PS51677"/>
    </source>
</evidence>
<organism evidence="4 5">
    <name type="scientific">Lysinibacillus telephonicus</name>
    <dbReference type="NCBI Taxonomy" id="1714840"/>
    <lineage>
        <taxon>Bacteria</taxon>
        <taxon>Bacillati</taxon>
        <taxon>Bacillota</taxon>
        <taxon>Bacilli</taxon>
        <taxon>Bacillales</taxon>
        <taxon>Bacillaceae</taxon>
        <taxon>Lysinibacillus</taxon>
    </lineage>
</organism>
<dbReference type="GO" id="GO:0016810">
    <property type="term" value="F:hydrolase activity, acting on carbon-nitrogen (but not peptide) bonds"/>
    <property type="evidence" value="ECO:0007669"/>
    <property type="project" value="InterPro"/>
</dbReference>
<dbReference type="AlphaFoldDB" id="A0A3S0J198"/>
<evidence type="ECO:0000256" key="1">
    <source>
        <dbReference type="ARBA" id="ARBA00022723"/>
    </source>
</evidence>
<evidence type="ECO:0000313" key="5">
    <source>
        <dbReference type="Proteomes" id="UP000276349"/>
    </source>
</evidence>
<dbReference type="GO" id="GO:0046872">
    <property type="term" value="F:metal ion binding"/>
    <property type="evidence" value="ECO:0007669"/>
    <property type="project" value="UniProtKB-KW"/>
</dbReference>
<keyword evidence="5" id="KW-1185">Reference proteome</keyword>
<keyword evidence="1" id="KW-0479">Metal-binding</keyword>
<gene>
    <name evidence="4" type="ORF">EKG35_13395</name>
</gene>
<dbReference type="GO" id="GO:0016020">
    <property type="term" value="C:membrane"/>
    <property type="evidence" value="ECO:0007669"/>
    <property type="project" value="TreeGrafter"/>
</dbReference>
<evidence type="ECO:0000313" key="4">
    <source>
        <dbReference type="EMBL" id="RTQ91639.1"/>
    </source>
</evidence>